<evidence type="ECO:0000256" key="2">
    <source>
        <dbReference type="ARBA" id="ARBA00022692"/>
    </source>
</evidence>
<dbReference type="SUPFAM" id="SSF103473">
    <property type="entry name" value="MFS general substrate transporter"/>
    <property type="match status" value="1"/>
</dbReference>
<evidence type="ECO:0000256" key="5">
    <source>
        <dbReference type="SAM" id="MobiDB-lite"/>
    </source>
</evidence>
<feature type="region of interest" description="Disordered" evidence="5">
    <location>
        <begin position="1"/>
        <end position="20"/>
    </location>
</feature>
<evidence type="ECO:0008006" key="9">
    <source>
        <dbReference type="Google" id="ProtNLM"/>
    </source>
</evidence>
<dbReference type="AlphaFoldDB" id="A0A8H7TEA6"/>
<sequence>MAASPDKTSISNGESETRHTSELNTDYHMLGVRIPRYRTPMAQVVMVGLTAFATVGMSSALSGIGGGGLLNTYQSTNANVAIYSTFAALAFFGGTIYNRVGIKVCLMFGGFGYACLSSAYFLTAHIGDRATGWIVAAGCIEGLSAAMLWTAQGAVTMGYPTERMKGRSFSVFWTIFQMGGVIGSILPLAMNWSSKAGTINDGSFIAFIVIMLCGCLIPLLLIPSDQVIREDGTRVVLPLAPTWQSELKGMYKAMRNNLWFLSLFPFFAASNWFYTYQRNDFNAPNFTLRTRSFNGLCSNLFNMIGVWVMGTMLDFPFKSKHATRALRARVGIISLLVLTLSVWGGGYVFVKDSVRGVVPEPLIDMTESSRYARYCIMYIAWALYDGAFQAYAYWLMGSLSNNSATLSHYSGWYKSIQSAAAAIVWRLDGLKISYKGMYFSTWFILTFACCTTFYVAFFRVQEHSTDEIPVLPAEARGEADFDDEDHSKEAYVLADTEKKTAV</sequence>
<feature type="transmembrane region" description="Helical" evidence="6">
    <location>
        <begin position="44"/>
        <end position="68"/>
    </location>
</feature>
<comment type="subcellular location">
    <subcellularLocation>
        <location evidence="1">Membrane</location>
        <topology evidence="1">Multi-pass membrane protein</topology>
    </subcellularLocation>
</comment>
<dbReference type="PANTHER" id="PTHR23294">
    <property type="entry name" value="ET TRANSLATION PRODUCT-RELATED"/>
    <property type="match status" value="1"/>
</dbReference>
<dbReference type="GO" id="GO:0016020">
    <property type="term" value="C:membrane"/>
    <property type="evidence" value="ECO:0007669"/>
    <property type="project" value="UniProtKB-SubCell"/>
</dbReference>
<evidence type="ECO:0000256" key="1">
    <source>
        <dbReference type="ARBA" id="ARBA00004141"/>
    </source>
</evidence>
<dbReference type="InterPro" id="IPR010291">
    <property type="entry name" value="Ion_channel_UNC-93"/>
</dbReference>
<name>A0A8H7TEA6_9HELO</name>
<dbReference type="EMBL" id="JAFJYH010000092">
    <property type="protein sequence ID" value="KAG4420030.1"/>
    <property type="molecule type" value="Genomic_DNA"/>
</dbReference>
<reference evidence="7" key="1">
    <citation type="submission" date="2021-02" db="EMBL/GenBank/DDBJ databases">
        <title>Genome sequence Cadophora malorum strain M34.</title>
        <authorList>
            <person name="Stefanovic E."/>
            <person name="Vu D."/>
            <person name="Scully C."/>
            <person name="Dijksterhuis J."/>
            <person name="Roader J."/>
            <person name="Houbraken J."/>
        </authorList>
    </citation>
    <scope>NUCLEOTIDE SEQUENCE</scope>
    <source>
        <strain evidence="7">M34</strain>
    </source>
</reference>
<accession>A0A8H7TEA6</accession>
<evidence type="ECO:0000256" key="4">
    <source>
        <dbReference type="ARBA" id="ARBA00023136"/>
    </source>
</evidence>
<proteinExistence type="predicted"/>
<evidence type="ECO:0000313" key="8">
    <source>
        <dbReference type="Proteomes" id="UP000664132"/>
    </source>
</evidence>
<comment type="caution">
    <text evidence="7">The sequence shown here is derived from an EMBL/GenBank/DDBJ whole genome shotgun (WGS) entry which is preliminary data.</text>
</comment>
<feature type="transmembrane region" description="Helical" evidence="6">
    <location>
        <begin position="437"/>
        <end position="457"/>
    </location>
</feature>
<dbReference type="OrthoDB" id="196103at2759"/>
<protein>
    <recommendedName>
        <fullName evidence="9">MFS general substrate transporter</fullName>
    </recommendedName>
</protein>
<evidence type="ECO:0000256" key="3">
    <source>
        <dbReference type="ARBA" id="ARBA00022989"/>
    </source>
</evidence>
<feature type="transmembrane region" description="Helical" evidence="6">
    <location>
        <begin position="171"/>
        <end position="190"/>
    </location>
</feature>
<gene>
    <name evidence="7" type="ORF">IFR04_006789</name>
</gene>
<feature type="transmembrane region" description="Helical" evidence="6">
    <location>
        <begin position="370"/>
        <end position="394"/>
    </location>
</feature>
<keyword evidence="3 6" id="KW-1133">Transmembrane helix</keyword>
<evidence type="ECO:0000313" key="7">
    <source>
        <dbReference type="EMBL" id="KAG4420030.1"/>
    </source>
</evidence>
<dbReference type="InterPro" id="IPR036259">
    <property type="entry name" value="MFS_trans_sf"/>
</dbReference>
<feature type="transmembrane region" description="Helical" evidence="6">
    <location>
        <begin position="80"/>
        <end position="97"/>
    </location>
</feature>
<feature type="transmembrane region" description="Helical" evidence="6">
    <location>
        <begin position="202"/>
        <end position="222"/>
    </location>
</feature>
<evidence type="ECO:0000256" key="6">
    <source>
        <dbReference type="SAM" id="Phobius"/>
    </source>
</evidence>
<dbReference type="InterPro" id="IPR051617">
    <property type="entry name" value="UNC-93-like_regulator"/>
</dbReference>
<feature type="transmembrane region" description="Helical" evidence="6">
    <location>
        <begin position="130"/>
        <end position="150"/>
    </location>
</feature>
<feature type="transmembrane region" description="Helical" evidence="6">
    <location>
        <begin position="104"/>
        <end position="124"/>
    </location>
</feature>
<keyword evidence="2 6" id="KW-0812">Transmembrane</keyword>
<dbReference type="Pfam" id="PF05978">
    <property type="entry name" value="UNC-93"/>
    <property type="match status" value="1"/>
</dbReference>
<organism evidence="7 8">
    <name type="scientific">Cadophora malorum</name>
    <dbReference type="NCBI Taxonomy" id="108018"/>
    <lineage>
        <taxon>Eukaryota</taxon>
        <taxon>Fungi</taxon>
        <taxon>Dikarya</taxon>
        <taxon>Ascomycota</taxon>
        <taxon>Pezizomycotina</taxon>
        <taxon>Leotiomycetes</taxon>
        <taxon>Helotiales</taxon>
        <taxon>Ploettnerulaceae</taxon>
        <taxon>Cadophora</taxon>
    </lineage>
</organism>
<dbReference type="Proteomes" id="UP000664132">
    <property type="component" value="Unassembled WGS sequence"/>
</dbReference>
<feature type="compositionally biased region" description="Polar residues" evidence="5">
    <location>
        <begin position="1"/>
        <end position="14"/>
    </location>
</feature>
<feature type="transmembrane region" description="Helical" evidence="6">
    <location>
        <begin position="329"/>
        <end position="350"/>
    </location>
</feature>
<dbReference type="Gene3D" id="1.20.1250.20">
    <property type="entry name" value="MFS general substrate transporter like domains"/>
    <property type="match status" value="1"/>
</dbReference>
<keyword evidence="4 6" id="KW-0472">Membrane</keyword>
<keyword evidence="8" id="KW-1185">Reference proteome</keyword>
<dbReference type="PANTHER" id="PTHR23294:SF59">
    <property type="entry name" value="UNC93-LIKE PROTEIN C922.05C"/>
    <property type="match status" value="1"/>
</dbReference>
<feature type="transmembrane region" description="Helical" evidence="6">
    <location>
        <begin position="258"/>
        <end position="276"/>
    </location>
</feature>